<name>A0A4U5MJF7_STECR</name>
<feature type="compositionally biased region" description="Basic and acidic residues" evidence="5">
    <location>
        <begin position="423"/>
        <end position="433"/>
    </location>
</feature>
<evidence type="ECO:0000256" key="1">
    <source>
        <dbReference type="ARBA" id="ARBA00022723"/>
    </source>
</evidence>
<dbReference type="Pfam" id="PF00097">
    <property type="entry name" value="zf-C3HC4"/>
    <property type="match status" value="1"/>
</dbReference>
<feature type="compositionally biased region" description="Low complexity" evidence="5">
    <location>
        <begin position="439"/>
        <end position="452"/>
    </location>
</feature>
<accession>A0A4U5MJF7</accession>
<dbReference type="Gene3D" id="3.30.40.10">
    <property type="entry name" value="Zinc/RING finger domain, C3HC4 (zinc finger)"/>
    <property type="match status" value="1"/>
</dbReference>
<dbReference type="SUPFAM" id="SSF57850">
    <property type="entry name" value="RING/U-box"/>
    <property type="match status" value="2"/>
</dbReference>
<reference evidence="7 8" key="1">
    <citation type="journal article" date="2015" name="Genome Biol.">
        <title>Comparative genomics of Steinernema reveals deeply conserved gene regulatory networks.</title>
        <authorList>
            <person name="Dillman A.R."/>
            <person name="Macchietto M."/>
            <person name="Porter C.F."/>
            <person name="Rogers A."/>
            <person name="Williams B."/>
            <person name="Antoshechkin I."/>
            <person name="Lee M.M."/>
            <person name="Goodwin Z."/>
            <person name="Lu X."/>
            <person name="Lewis E.E."/>
            <person name="Goodrich-Blair H."/>
            <person name="Stock S.P."/>
            <person name="Adams B.J."/>
            <person name="Sternberg P.W."/>
            <person name="Mortazavi A."/>
        </authorList>
    </citation>
    <scope>NUCLEOTIDE SEQUENCE [LARGE SCALE GENOMIC DNA]</scope>
    <source>
        <strain evidence="7 8">ALL</strain>
    </source>
</reference>
<evidence type="ECO:0000313" key="8">
    <source>
        <dbReference type="Proteomes" id="UP000298663"/>
    </source>
</evidence>
<dbReference type="OrthoDB" id="1711136at2759"/>
<dbReference type="EMBL" id="AZBU02000007">
    <property type="protein sequence ID" value="TKR69497.1"/>
    <property type="molecule type" value="Genomic_DNA"/>
</dbReference>
<protein>
    <recommendedName>
        <fullName evidence="6">RING-type domain-containing protein</fullName>
    </recommendedName>
</protein>
<dbReference type="GO" id="GO:0008270">
    <property type="term" value="F:zinc ion binding"/>
    <property type="evidence" value="ECO:0007669"/>
    <property type="project" value="UniProtKB-KW"/>
</dbReference>
<evidence type="ECO:0000259" key="6">
    <source>
        <dbReference type="PROSITE" id="PS50089"/>
    </source>
</evidence>
<keyword evidence="3" id="KW-0862">Zinc</keyword>
<dbReference type="InterPro" id="IPR013083">
    <property type="entry name" value="Znf_RING/FYVE/PHD"/>
</dbReference>
<keyword evidence="2 4" id="KW-0863">Zinc-finger</keyword>
<dbReference type="PROSITE" id="PS00518">
    <property type="entry name" value="ZF_RING_1"/>
    <property type="match status" value="2"/>
</dbReference>
<gene>
    <name evidence="7" type="ORF">L596_021648</name>
</gene>
<keyword evidence="1" id="KW-0479">Metal-binding</keyword>
<comment type="caution">
    <text evidence="7">The sequence shown here is derived from an EMBL/GenBank/DDBJ whole genome shotgun (WGS) entry which is preliminary data.</text>
</comment>
<dbReference type="InterPro" id="IPR017907">
    <property type="entry name" value="Znf_RING_CS"/>
</dbReference>
<evidence type="ECO:0000256" key="4">
    <source>
        <dbReference type="PROSITE-ProRule" id="PRU00175"/>
    </source>
</evidence>
<evidence type="ECO:0000256" key="2">
    <source>
        <dbReference type="ARBA" id="ARBA00022771"/>
    </source>
</evidence>
<evidence type="ECO:0000313" key="7">
    <source>
        <dbReference type="EMBL" id="TKR69497.1"/>
    </source>
</evidence>
<dbReference type="PROSITE" id="PS50089">
    <property type="entry name" value="ZF_RING_2"/>
    <property type="match status" value="1"/>
</dbReference>
<keyword evidence="8" id="KW-1185">Reference proteome</keyword>
<dbReference type="InterPro" id="IPR001841">
    <property type="entry name" value="Znf_RING"/>
</dbReference>
<sequence>MTDGTDEILHCRICDGRLPLAKMVQIWPCLHVFCDDCLTVYRSYTKSQFCPELGCHAVSRIHADTKWNACENEDCFHKLSYTGDLFKVSACQHELCAQCYDKAVGVDKPVCPIGGCNEALGDDGDKEICDGPCKKVLDRERFNTTICCGAQLCKPCFDLYFPDPDKDMYCPNGRCIDKHYGESKIMRHKATRSGNSACATVVESFKFPILSKCNGMSDCERDALRNFPSESECEHEVCIVCLDKMISECIIADSLPMCPNEQCHLPYRFESVNALRALLPERKKYFEELALEMSNGYESIKDDHVTHIRQIPCIARGEKPVVIKGSVSEDDDGPFNVKFVQCGVLGEFVRELRRALKITHTEKVYGYFVRRDDCDDEQLIVNRDTRLKRFKDLKIDDSMIIIDVTGIVMAKATGRTTEYMNQRAEKESTDAPRSRRGRSTGTQSTGSGSKEK</sequence>
<dbReference type="Proteomes" id="UP000298663">
    <property type="component" value="Unassembled WGS sequence"/>
</dbReference>
<dbReference type="InterPro" id="IPR018957">
    <property type="entry name" value="Znf_C3HC4_RING-type"/>
</dbReference>
<dbReference type="SMART" id="SM00184">
    <property type="entry name" value="RING"/>
    <property type="match status" value="2"/>
</dbReference>
<reference evidence="7 8" key="2">
    <citation type="journal article" date="2019" name="G3 (Bethesda)">
        <title>Hybrid Assembly of the Genome of the Entomopathogenic Nematode Steinernema carpocapsae Identifies the X-Chromosome.</title>
        <authorList>
            <person name="Serra L."/>
            <person name="Macchietto M."/>
            <person name="Macias-Munoz A."/>
            <person name="McGill C.J."/>
            <person name="Rodriguez I.M."/>
            <person name="Rodriguez B."/>
            <person name="Murad R."/>
            <person name="Mortazavi A."/>
        </authorList>
    </citation>
    <scope>NUCLEOTIDE SEQUENCE [LARGE SCALE GENOMIC DNA]</scope>
    <source>
        <strain evidence="7 8">ALL</strain>
    </source>
</reference>
<organism evidence="7 8">
    <name type="scientific">Steinernema carpocapsae</name>
    <name type="common">Entomopathogenic nematode</name>
    <dbReference type="NCBI Taxonomy" id="34508"/>
    <lineage>
        <taxon>Eukaryota</taxon>
        <taxon>Metazoa</taxon>
        <taxon>Ecdysozoa</taxon>
        <taxon>Nematoda</taxon>
        <taxon>Chromadorea</taxon>
        <taxon>Rhabditida</taxon>
        <taxon>Tylenchina</taxon>
        <taxon>Panagrolaimomorpha</taxon>
        <taxon>Strongyloidoidea</taxon>
        <taxon>Steinernematidae</taxon>
        <taxon>Steinernema</taxon>
    </lineage>
</organism>
<feature type="domain" description="RING-type" evidence="6">
    <location>
        <begin position="11"/>
        <end position="51"/>
    </location>
</feature>
<evidence type="ECO:0000256" key="3">
    <source>
        <dbReference type="ARBA" id="ARBA00022833"/>
    </source>
</evidence>
<feature type="region of interest" description="Disordered" evidence="5">
    <location>
        <begin position="418"/>
        <end position="452"/>
    </location>
</feature>
<dbReference type="AlphaFoldDB" id="A0A4U5MJF7"/>
<proteinExistence type="predicted"/>
<evidence type="ECO:0000256" key="5">
    <source>
        <dbReference type="SAM" id="MobiDB-lite"/>
    </source>
</evidence>